<evidence type="ECO:0000259" key="11">
    <source>
        <dbReference type="Pfam" id="PF02880"/>
    </source>
</evidence>
<dbReference type="CDD" id="cd05800">
    <property type="entry name" value="PGM_like2"/>
    <property type="match status" value="1"/>
</dbReference>
<proteinExistence type="inferred from homology"/>
<gene>
    <name evidence="12" type="ORF">EAX62_08315</name>
</gene>
<keyword evidence="3" id="KW-0597">Phosphoprotein</keyword>
<keyword evidence="13" id="KW-1185">Reference proteome</keyword>
<keyword evidence="4 7" id="KW-0479">Metal-binding</keyword>
<feature type="domain" description="Alpha-D-phosphohexomutase alpha/beta/alpha" evidence="11">
    <location>
        <begin position="273"/>
        <end position="381"/>
    </location>
</feature>
<protein>
    <submittedName>
        <fullName evidence="12">Phosphoglucomutase/phosphomannomutase family protein</fullName>
    </submittedName>
</protein>
<dbReference type="InterPro" id="IPR005843">
    <property type="entry name" value="A-D-PHexomutase_C"/>
</dbReference>
<dbReference type="AlphaFoldDB" id="A0A3M0G811"/>
<evidence type="ECO:0000313" key="12">
    <source>
        <dbReference type="EMBL" id="RMB60277.1"/>
    </source>
</evidence>
<evidence type="ECO:0000259" key="9">
    <source>
        <dbReference type="Pfam" id="PF02878"/>
    </source>
</evidence>
<dbReference type="Pfam" id="PF02880">
    <property type="entry name" value="PGM_PMM_III"/>
    <property type="match status" value="1"/>
</dbReference>
<evidence type="ECO:0000256" key="5">
    <source>
        <dbReference type="ARBA" id="ARBA00022842"/>
    </source>
</evidence>
<evidence type="ECO:0000259" key="8">
    <source>
        <dbReference type="Pfam" id="PF00408"/>
    </source>
</evidence>
<dbReference type="GO" id="GO:0000287">
    <property type="term" value="F:magnesium ion binding"/>
    <property type="evidence" value="ECO:0007669"/>
    <property type="project" value="InterPro"/>
</dbReference>
<dbReference type="Pfam" id="PF02878">
    <property type="entry name" value="PGM_PMM_I"/>
    <property type="match status" value="1"/>
</dbReference>
<evidence type="ECO:0000256" key="3">
    <source>
        <dbReference type="ARBA" id="ARBA00022553"/>
    </source>
</evidence>
<dbReference type="Gene3D" id="3.30.310.50">
    <property type="entry name" value="Alpha-D-phosphohexomutase, C-terminal domain"/>
    <property type="match status" value="1"/>
</dbReference>
<dbReference type="Gene3D" id="3.40.120.10">
    <property type="entry name" value="Alpha-D-Glucose-1,6-Bisphosphate, subunit A, domain 3"/>
    <property type="match status" value="3"/>
</dbReference>
<organism evidence="12 13">
    <name type="scientific">Tessaracoccus antarcticus</name>
    <dbReference type="NCBI Taxonomy" id="2479848"/>
    <lineage>
        <taxon>Bacteria</taxon>
        <taxon>Bacillati</taxon>
        <taxon>Actinomycetota</taxon>
        <taxon>Actinomycetes</taxon>
        <taxon>Propionibacteriales</taxon>
        <taxon>Propionibacteriaceae</taxon>
        <taxon>Tessaracoccus</taxon>
    </lineage>
</organism>
<dbReference type="EMBL" id="REFW01000002">
    <property type="protein sequence ID" value="RMB60277.1"/>
    <property type="molecule type" value="Genomic_DNA"/>
</dbReference>
<dbReference type="InterPro" id="IPR016055">
    <property type="entry name" value="A-D-PHexomutase_a/b/a-I/II/III"/>
</dbReference>
<dbReference type="Pfam" id="PF02879">
    <property type="entry name" value="PGM_PMM_II"/>
    <property type="match status" value="1"/>
</dbReference>
<evidence type="ECO:0000313" key="13">
    <source>
        <dbReference type="Proteomes" id="UP000275256"/>
    </source>
</evidence>
<dbReference type="GO" id="GO:0006166">
    <property type="term" value="P:purine ribonucleoside salvage"/>
    <property type="evidence" value="ECO:0007669"/>
    <property type="project" value="TreeGrafter"/>
</dbReference>
<dbReference type="OrthoDB" id="9803322at2"/>
<dbReference type="InterPro" id="IPR005841">
    <property type="entry name" value="Alpha-D-phosphohexomutase_SF"/>
</dbReference>
<evidence type="ECO:0000256" key="6">
    <source>
        <dbReference type="ARBA" id="ARBA00023235"/>
    </source>
</evidence>
<evidence type="ECO:0000256" key="4">
    <source>
        <dbReference type="ARBA" id="ARBA00022723"/>
    </source>
</evidence>
<dbReference type="GO" id="GO:0008973">
    <property type="term" value="F:phosphopentomutase activity"/>
    <property type="evidence" value="ECO:0007669"/>
    <property type="project" value="TreeGrafter"/>
</dbReference>
<dbReference type="InterPro" id="IPR016066">
    <property type="entry name" value="A-D-PHexomutase_CS"/>
</dbReference>
<dbReference type="PANTHER" id="PTHR45745">
    <property type="entry name" value="PHOSPHOMANNOMUTASE 45A"/>
    <property type="match status" value="1"/>
</dbReference>
<keyword evidence="6" id="KW-0413">Isomerase</keyword>
<dbReference type="SUPFAM" id="SSF53738">
    <property type="entry name" value="Phosphoglucomutase, first 3 domains"/>
    <property type="match status" value="2"/>
</dbReference>
<dbReference type="InterPro" id="IPR036900">
    <property type="entry name" value="A-D-PHexomutase_C_sf"/>
</dbReference>
<accession>A0A3M0G811</accession>
<dbReference type="InterPro" id="IPR005844">
    <property type="entry name" value="A-D-PHexomutase_a/b/a-I"/>
</dbReference>
<dbReference type="SUPFAM" id="SSF55957">
    <property type="entry name" value="Phosphoglucomutase, C-terminal domain"/>
    <property type="match status" value="1"/>
</dbReference>
<dbReference type="PANTHER" id="PTHR45745:SF1">
    <property type="entry name" value="PHOSPHOGLUCOMUTASE 2B-RELATED"/>
    <property type="match status" value="1"/>
</dbReference>
<evidence type="ECO:0000256" key="2">
    <source>
        <dbReference type="ARBA" id="ARBA00010231"/>
    </source>
</evidence>
<dbReference type="Pfam" id="PF00408">
    <property type="entry name" value="PGM_PMM_IV"/>
    <property type="match status" value="1"/>
</dbReference>
<dbReference type="GO" id="GO:0005975">
    <property type="term" value="P:carbohydrate metabolic process"/>
    <property type="evidence" value="ECO:0007669"/>
    <property type="project" value="InterPro"/>
</dbReference>
<dbReference type="InterPro" id="IPR005845">
    <property type="entry name" value="A-D-PHexomutase_a/b/a-II"/>
</dbReference>
<comment type="cofactor">
    <cofactor evidence="1">
        <name>Mg(2+)</name>
        <dbReference type="ChEBI" id="CHEBI:18420"/>
    </cofactor>
</comment>
<evidence type="ECO:0000259" key="10">
    <source>
        <dbReference type="Pfam" id="PF02879"/>
    </source>
</evidence>
<dbReference type="PROSITE" id="PS00710">
    <property type="entry name" value="PGM_PMM"/>
    <property type="match status" value="1"/>
</dbReference>
<comment type="caution">
    <text evidence="12">The sequence shown here is derived from an EMBL/GenBank/DDBJ whole genome shotgun (WGS) entry which is preliminary data.</text>
</comment>
<name>A0A3M0G811_9ACTN</name>
<feature type="domain" description="Alpha-D-phosphohexomutase C-terminal" evidence="8">
    <location>
        <begin position="427"/>
        <end position="470"/>
    </location>
</feature>
<dbReference type="InterPro" id="IPR005846">
    <property type="entry name" value="A-D-PHexomutase_a/b/a-III"/>
</dbReference>
<evidence type="ECO:0000256" key="7">
    <source>
        <dbReference type="RuleBase" id="RU004326"/>
    </source>
</evidence>
<dbReference type="PRINTS" id="PR00509">
    <property type="entry name" value="PGMPMM"/>
</dbReference>
<reference evidence="12 13" key="1">
    <citation type="submission" date="2018-10" db="EMBL/GenBank/DDBJ databases">
        <title>Tessaracoccus antarcticuss sp. nov., isolated from sediment.</title>
        <authorList>
            <person name="Zhou L.Y."/>
            <person name="Du Z.J."/>
        </authorList>
    </citation>
    <scope>NUCLEOTIDE SEQUENCE [LARGE SCALE GENOMIC DNA]</scope>
    <source>
        <strain evidence="12 13">JDX10</strain>
    </source>
</reference>
<feature type="domain" description="Alpha-D-phosphohexomutase alpha/beta/alpha" evidence="10">
    <location>
        <begin position="168"/>
        <end position="268"/>
    </location>
</feature>
<feature type="domain" description="Alpha-D-phosphohexomutase alpha/beta/alpha" evidence="9">
    <location>
        <begin position="4"/>
        <end position="138"/>
    </location>
</feature>
<sequence>MARIKFGTGGWRAIIGDEFIRANVRLLCGALAQRIIDEGVQEAGIVIGYDRRFLSDVAAEWAAEVFAGAGITCQLIRVAQAPTPLIMWTVKDRELPYGMAITASHNPALYNGIKVFTAGGKDADEDVTLDVERRMEALEGAGEAELPSIDYKKALASGAVREIDSFNGYIDSIISQVDMDAIRNAHLKVALDPMFGVSRTSLQTILLTARTELDVINDRHDTLFGGALPSPTSAGLSMLKRYVVENKCDIGIATDGDADRIGVIDDKGNFLHPNQLLVILYYYLLRYKGWEGPVVRNVATTSLLDDVAERFGQKCYEVPVGFKWISGKMLETDAIIGGESSGGLTVRGHIAGKDGIYAAALLVEMIAVVGKSMSEIYDEITGQFDPHYMAETDFSFPMERKPEILTTLMVDKLLPEFTAEVTHTSYADGCKVYFTNGWIIARFSGTEPLLRIFCEMPNQIEAERACDEFRAFLGL</sequence>
<comment type="similarity">
    <text evidence="2 7">Belongs to the phosphohexose mutase family.</text>
</comment>
<dbReference type="Proteomes" id="UP000275256">
    <property type="component" value="Unassembled WGS sequence"/>
</dbReference>
<evidence type="ECO:0000256" key="1">
    <source>
        <dbReference type="ARBA" id="ARBA00001946"/>
    </source>
</evidence>
<keyword evidence="5 7" id="KW-0460">Magnesium</keyword>